<dbReference type="Gramene" id="OMERI04G13650.1">
    <property type="protein sequence ID" value="OMERI04G13650.1"/>
    <property type="gene ID" value="OMERI04G13650"/>
</dbReference>
<dbReference type="FunFam" id="1.10.630.10:FF:000112">
    <property type="entry name" value="Cytochrome P450 71B10"/>
    <property type="match status" value="1"/>
</dbReference>
<keyword evidence="7 11" id="KW-0560">Oxidoreductase</keyword>
<keyword evidence="6" id="KW-1133">Transmembrane helix</keyword>
<evidence type="ECO:0000313" key="13">
    <source>
        <dbReference type="Proteomes" id="UP000008021"/>
    </source>
</evidence>
<evidence type="ECO:0000256" key="1">
    <source>
        <dbReference type="ARBA" id="ARBA00001971"/>
    </source>
</evidence>
<dbReference type="PRINTS" id="PR00463">
    <property type="entry name" value="EP450I"/>
</dbReference>
<proteinExistence type="inferred from homology"/>
<sequence length="612" mass="67321">MSMASLQAPEFLASCLLLLATILFFKQLLAPSSKKRAASPSLPRPRGLPLIGNLHQVGALPHRSLAALAARHAAPLMLLRLGSVPTLVVSTADAARALFRDNDRALLGRPALYAATRLSYGQKSISFAPDGAYWRAARRACMSELLGPPRVRGLRDAREREAAALVAAVAAAGASPVNLSDMVAATSSRIVRRVAFGDGDGDESMDVKAVLDETQALLGGLWVADYVPWLRWVDTLSGKRWRLERRFRQLDALYERVIDDHLNKRKHASDEEDDLVDVLLRLHGDPAHRSTFGSRSHIKGILTDMFIAGSDTSAVTVQWAMTELVRNPDVLAKAQHEVRRVVAAGDKVREADLPELHYLRLVIKETLRLHPAAPLLVPRETTDPFRTAHGIEIPARTRVVVNAMAIHTDPGVWGPDAERFVPERHRDDADGCAQQHDGFALVPFGIGRRRCPGVHFAAAAVELLLANLLFCFDWRAPPGREVDVEEENGLAVHKKNPLVLIATKSKRNTAKTEEALSTKSSDWVKTVQEAAASVVRTGRLQGTDKRMVVPVADRHWFSRMAVSGWLGAALLLDRQRPTSTCRIRPEFVEDACETRARTIDARVRQSGGSVWN</sequence>
<evidence type="ECO:0000256" key="9">
    <source>
        <dbReference type="ARBA" id="ARBA00023033"/>
    </source>
</evidence>
<comment type="similarity">
    <text evidence="2 11">Belongs to the cytochrome P450 family.</text>
</comment>
<dbReference type="HOGENOM" id="CLU_001570_4_1_1"/>
<reference evidence="12" key="1">
    <citation type="submission" date="2015-04" db="UniProtKB">
        <authorList>
            <consortium name="EnsemblPlants"/>
        </authorList>
    </citation>
    <scope>IDENTIFICATION</scope>
</reference>
<keyword evidence="9 11" id="KW-0503">Monooxygenase</keyword>
<keyword evidence="5 10" id="KW-0479">Metal-binding</keyword>
<evidence type="ECO:0000256" key="3">
    <source>
        <dbReference type="ARBA" id="ARBA00022617"/>
    </source>
</evidence>
<evidence type="ECO:0000256" key="5">
    <source>
        <dbReference type="ARBA" id="ARBA00022723"/>
    </source>
</evidence>
<dbReference type="Pfam" id="PF00067">
    <property type="entry name" value="p450"/>
    <property type="match status" value="1"/>
</dbReference>
<dbReference type="InterPro" id="IPR017972">
    <property type="entry name" value="Cyt_P450_CS"/>
</dbReference>
<evidence type="ECO:0000256" key="4">
    <source>
        <dbReference type="ARBA" id="ARBA00022692"/>
    </source>
</evidence>
<dbReference type="Gene3D" id="1.10.630.10">
    <property type="entry name" value="Cytochrome P450"/>
    <property type="match status" value="1"/>
</dbReference>
<feature type="binding site" description="axial binding residue" evidence="10">
    <location>
        <position position="451"/>
    </location>
    <ligand>
        <name>heme</name>
        <dbReference type="ChEBI" id="CHEBI:30413"/>
    </ligand>
    <ligandPart>
        <name>Fe</name>
        <dbReference type="ChEBI" id="CHEBI:18248"/>
    </ligandPart>
</feature>
<dbReference type="GO" id="GO:0005506">
    <property type="term" value="F:iron ion binding"/>
    <property type="evidence" value="ECO:0007669"/>
    <property type="project" value="InterPro"/>
</dbReference>
<evidence type="ECO:0000256" key="2">
    <source>
        <dbReference type="ARBA" id="ARBA00010617"/>
    </source>
</evidence>
<accession>A0A0E0DF93</accession>
<evidence type="ECO:0000256" key="7">
    <source>
        <dbReference type="ARBA" id="ARBA00023002"/>
    </source>
</evidence>
<dbReference type="GO" id="GO:0004497">
    <property type="term" value="F:monooxygenase activity"/>
    <property type="evidence" value="ECO:0007669"/>
    <property type="project" value="UniProtKB-KW"/>
</dbReference>
<dbReference type="Proteomes" id="UP000008021">
    <property type="component" value="Chromosome 4"/>
</dbReference>
<dbReference type="PANTHER" id="PTHR47955">
    <property type="entry name" value="CYTOCHROME P450 FAMILY 71 PROTEIN"/>
    <property type="match status" value="1"/>
</dbReference>
<dbReference type="eggNOG" id="KOG0156">
    <property type="taxonomic scope" value="Eukaryota"/>
</dbReference>
<dbReference type="AlphaFoldDB" id="A0A0E0DF93"/>
<dbReference type="SUPFAM" id="SSF48264">
    <property type="entry name" value="Cytochrome P450"/>
    <property type="match status" value="1"/>
</dbReference>
<organism evidence="12">
    <name type="scientific">Oryza meridionalis</name>
    <dbReference type="NCBI Taxonomy" id="40149"/>
    <lineage>
        <taxon>Eukaryota</taxon>
        <taxon>Viridiplantae</taxon>
        <taxon>Streptophyta</taxon>
        <taxon>Embryophyta</taxon>
        <taxon>Tracheophyta</taxon>
        <taxon>Spermatophyta</taxon>
        <taxon>Magnoliopsida</taxon>
        <taxon>Liliopsida</taxon>
        <taxon>Poales</taxon>
        <taxon>Poaceae</taxon>
        <taxon>BOP clade</taxon>
        <taxon>Oryzoideae</taxon>
        <taxon>Oryzeae</taxon>
        <taxon>Oryzinae</taxon>
        <taxon>Oryza</taxon>
    </lineage>
</organism>
<comment type="cofactor">
    <cofactor evidence="1 10">
        <name>heme</name>
        <dbReference type="ChEBI" id="CHEBI:30413"/>
    </cofactor>
</comment>
<reference evidence="12" key="2">
    <citation type="submission" date="2018-05" db="EMBL/GenBank/DDBJ databases">
        <title>OmerRS3 (Oryza meridionalis Reference Sequence Version 3).</title>
        <authorList>
            <person name="Zhang J."/>
            <person name="Kudrna D."/>
            <person name="Lee S."/>
            <person name="Talag J."/>
            <person name="Welchert J."/>
            <person name="Wing R.A."/>
        </authorList>
    </citation>
    <scope>NUCLEOTIDE SEQUENCE [LARGE SCALE GENOMIC DNA]</scope>
    <source>
        <strain evidence="12">cv. OR44</strain>
    </source>
</reference>
<dbReference type="InterPro" id="IPR002401">
    <property type="entry name" value="Cyt_P450_E_grp-I"/>
</dbReference>
<dbReference type="EnsemblPlants" id="OMERI04G13650.1">
    <property type="protein sequence ID" value="OMERI04G13650.1"/>
    <property type="gene ID" value="OMERI04G13650"/>
</dbReference>
<keyword evidence="3 10" id="KW-0349">Heme</keyword>
<evidence type="ECO:0000256" key="11">
    <source>
        <dbReference type="RuleBase" id="RU000461"/>
    </source>
</evidence>
<name>A0A0E0DF93_9ORYZ</name>
<dbReference type="InterPro" id="IPR001128">
    <property type="entry name" value="Cyt_P450"/>
</dbReference>
<keyword evidence="4" id="KW-0812">Transmembrane</keyword>
<evidence type="ECO:0000256" key="10">
    <source>
        <dbReference type="PIRSR" id="PIRSR602401-1"/>
    </source>
</evidence>
<dbReference type="GO" id="GO:0020037">
    <property type="term" value="F:heme binding"/>
    <property type="evidence" value="ECO:0007669"/>
    <property type="project" value="InterPro"/>
</dbReference>
<dbReference type="PANTHER" id="PTHR47955:SF19">
    <property type="entry name" value="CYTOCHROME P450 71A9-LIKE ISOFORM X1"/>
    <property type="match status" value="1"/>
</dbReference>
<evidence type="ECO:0000256" key="8">
    <source>
        <dbReference type="ARBA" id="ARBA00023004"/>
    </source>
</evidence>
<keyword evidence="6" id="KW-0472">Membrane</keyword>
<dbReference type="PRINTS" id="PR00385">
    <property type="entry name" value="P450"/>
</dbReference>
<keyword evidence="13" id="KW-1185">Reference proteome</keyword>
<dbReference type="STRING" id="40149.A0A0E0DF93"/>
<evidence type="ECO:0008006" key="14">
    <source>
        <dbReference type="Google" id="ProtNLM"/>
    </source>
</evidence>
<dbReference type="GO" id="GO:0016705">
    <property type="term" value="F:oxidoreductase activity, acting on paired donors, with incorporation or reduction of molecular oxygen"/>
    <property type="evidence" value="ECO:0007669"/>
    <property type="project" value="InterPro"/>
</dbReference>
<dbReference type="PROSITE" id="PS00086">
    <property type="entry name" value="CYTOCHROME_P450"/>
    <property type="match status" value="1"/>
</dbReference>
<protein>
    <recommendedName>
        <fullName evidence="14">Cytochrome P450</fullName>
    </recommendedName>
</protein>
<evidence type="ECO:0000256" key="6">
    <source>
        <dbReference type="ARBA" id="ARBA00022989"/>
    </source>
</evidence>
<evidence type="ECO:0000313" key="12">
    <source>
        <dbReference type="EnsemblPlants" id="OMERI04G13650.1"/>
    </source>
</evidence>
<keyword evidence="8 10" id="KW-0408">Iron</keyword>
<dbReference type="InterPro" id="IPR036396">
    <property type="entry name" value="Cyt_P450_sf"/>
</dbReference>